<evidence type="ECO:0000256" key="1">
    <source>
        <dbReference type="ARBA" id="ARBA00004141"/>
    </source>
</evidence>
<dbReference type="OrthoDB" id="1077582at2759"/>
<evidence type="ECO:0000313" key="11">
    <source>
        <dbReference type="Proteomes" id="UP000603453"/>
    </source>
</evidence>
<reference evidence="10" key="1">
    <citation type="submission" date="2020-12" db="EMBL/GenBank/DDBJ databases">
        <title>Metabolic potential, ecology and presence of endohyphal bacteria is reflected in genomic diversity of Mucoromycotina.</title>
        <authorList>
            <person name="Muszewska A."/>
            <person name="Okrasinska A."/>
            <person name="Steczkiewicz K."/>
            <person name="Drgas O."/>
            <person name="Orlowska M."/>
            <person name="Perlinska-Lenart U."/>
            <person name="Aleksandrzak-Piekarczyk T."/>
            <person name="Szatraj K."/>
            <person name="Zielenkiewicz U."/>
            <person name="Pilsyk S."/>
            <person name="Malc E."/>
            <person name="Mieczkowski P."/>
            <person name="Kruszewska J.S."/>
            <person name="Biernat P."/>
            <person name="Pawlowska J."/>
        </authorList>
    </citation>
    <scope>NUCLEOTIDE SEQUENCE</scope>
    <source>
        <strain evidence="10">WA0000017839</strain>
    </source>
</reference>
<feature type="domain" description="Wax synthase" evidence="9">
    <location>
        <begin position="218"/>
        <end position="315"/>
    </location>
</feature>
<feature type="transmembrane region" description="Helical" evidence="8">
    <location>
        <begin position="138"/>
        <end position="159"/>
    </location>
</feature>
<comment type="pathway">
    <text evidence="2">Secondary metabolite biosynthesis.</text>
</comment>
<proteinExistence type="inferred from homology"/>
<accession>A0A8H7R7H6</accession>
<dbReference type="InterPro" id="IPR044851">
    <property type="entry name" value="Wax_synthase"/>
</dbReference>
<name>A0A8H7R7H6_9FUNG</name>
<comment type="caution">
    <text evidence="10">The sequence shown here is derived from an EMBL/GenBank/DDBJ whole genome shotgun (WGS) entry which is preliminary data.</text>
</comment>
<evidence type="ECO:0000256" key="8">
    <source>
        <dbReference type="SAM" id="Phobius"/>
    </source>
</evidence>
<dbReference type="AlphaFoldDB" id="A0A8H7R7H6"/>
<dbReference type="Proteomes" id="UP000603453">
    <property type="component" value="Unassembled WGS sequence"/>
</dbReference>
<dbReference type="EMBL" id="JAEPRD010000038">
    <property type="protein sequence ID" value="KAG2205242.1"/>
    <property type="molecule type" value="Genomic_DNA"/>
</dbReference>
<dbReference type="GO" id="GO:0006629">
    <property type="term" value="P:lipid metabolic process"/>
    <property type="evidence" value="ECO:0007669"/>
    <property type="project" value="InterPro"/>
</dbReference>
<keyword evidence="5 8" id="KW-0812">Transmembrane</keyword>
<gene>
    <name evidence="10" type="ORF">INT47_009507</name>
</gene>
<evidence type="ECO:0000256" key="2">
    <source>
        <dbReference type="ARBA" id="ARBA00005179"/>
    </source>
</evidence>
<feature type="transmembrane region" description="Helical" evidence="8">
    <location>
        <begin position="14"/>
        <end position="34"/>
    </location>
</feature>
<evidence type="ECO:0000313" key="10">
    <source>
        <dbReference type="EMBL" id="KAG2205242.1"/>
    </source>
</evidence>
<evidence type="ECO:0000256" key="3">
    <source>
        <dbReference type="ARBA" id="ARBA00007282"/>
    </source>
</evidence>
<evidence type="ECO:0000256" key="6">
    <source>
        <dbReference type="ARBA" id="ARBA00022989"/>
    </source>
</evidence>
<dbReference type="PANTHER" id="PTHR31595:SF57">
    <property type="entry name" value="OS04G0481900 PROTEIN"/>
    <property type="match status" value="1"/>
</dbReference>
<evidence type="ECO:0000256" key="7">
    <source>
        <dbReference type="ARBA" id="ARBA00023136"/>
    </source>
</evidence>
<keyword evidence="7 8" id="KW-0472">Membrane</keyword>
<evidence type="ECO:0000259" key="9">
    <source>
        <dbReference type="Pfam" id="PF13813"/>
    </source>
</evidence>
<dbReference type="InterPro" id="IPR032805">
    <property type="entry name" value="Wax_synthase_dom"/>
</dbReference>
<evidence type="ECO:0000256" key="5">
    <source>
        <dbReference type="ARBA" id="ARBA00022692"/>
    </source>
</evidence>
<keyword evidence="6 8" id="KW-1133">Transmembrane helix</keyword>
<dbReference type="GO" id="GO:0008374">
    <property type="term" value="F:O-acyltransferase activity"/>
    <property type="evidence" value="ECO:0007669"/>
    <property type="project" value="InterPro"/>
</dbReference>
<protein>
    <recommendedName>
        <fullName evidence="9">Wax synthase domain-containing protein</fullName>
    </recommendedName>
</protein>
<dbReference type="PANTHER" id="PTHR31595">
    <property type="entry name" value="LONG-CHAIN-ALCOHOL O-FATTY-ACYLTRANSFERASE 3-RELATED"/>
    <property type="match status" value="1"/>
</dbReference>
<keyword evidence="11" id="KW-1185">Reference proteome</keyword>
<feature type="transmembrane region" description="Helical" evidence="8">
    <location>
        <begin position="344"/>
        <end position="365"/>
    </location>
</feature>
<keyword evidence="4" id="KW-0808">Transferase</keyword>
<dbReference type="Pfam" id="PF13813">
    <property type="entry name" value="MBOAT_2"/>
    <property type="match status" value="1"/>
</dbReference>
<comment type="subcellular location">
    <subcellularLocation>
        <location evidence="1">Membrane</location>
        <topology evidence="1">Multi-pass membrane protein</topology>
    </subcellularLocation>
</comment>
<sequence length="404" mass="46847">MNIHDEAGRIILPVVQFGIYALAPILLLGCLAVTPVDVITTRIKQTLSVPLLTSLLYFPYNYCDEENGSFSVFCQIIPFVMFLRFLDIFWIAPLLYKQESYITASELNIELWSSIRKDLKPHREKTKVRPVKEEKKKFYHLLPPIILNAVVYDALAAWAKTFSAEDILFMQKNNLLQSFVFFLVVVNALSCLLNFAGKVMQLVYCIAVEHGTYCPDNWRLMMDYPLLGLSLEEVWSSRWHRILRPAWVASAFKPLYYIVRTWTNENPKYKQLAIGLASMAVFVVSGMTHEYVVLCNTGWELYKKTFIGDQMIFFCTHGILVVLEKAVKYIYTKVLRLPAMNSGVVRMVLHCYVIGVCYYFFHYFINGIAHWGLWRLDKITPVEDIVRHYLLDTPYLRSFCGSLL</sequence>
<organism evidence="10 11">
    <name type="scientific">Mucor saturninus</name>
    <dbReference type="NCBI Taxonomy" id="64648"/>
    <lineage>
        <taxon>Eukaryota</taxon>
        <taxon>Fungi</taxon>
        <taxon>Fungi incertae sedis</taxon>
        <taxon>Mucoromycota</taxon>
        <taxon>Mucoromycotina</taxon>
        <taxon>Mucoromycetes</taxon>
        <taxon>Mucorales</taxon>
        <taxon>Mucorineae</taxon>
        <taxon>Mucoraceae</taxon>
        <taxon>Mucor</taxon>
    </lineage>
</organism>
<comment type="similarity">
    <text evidence="3">Belongs to the wax synthase family.</text>
</comment>
<feature type="transmembrane region" description="Helical" evidence="8">
    <location>
        <begin position="272"/>
        <end position="294"/>
    </location>
</feature>
<evidence type="ECO:0000256" key="4">
    <source>
        <dbReference type="ARBA" id="ARBA00022679"/>
    </source>
</evidence>
<feature type="transmembrane region" description="Helical" evidence="8">
    <location>
        <begin position="306"/>
        <end position="323"/>
    </location>
</feature>
<feature type="transmembrane region" description="Helical" evidence="8">
    <location>
        <begin position="179"/>
        <end position="196"/>
    </location>
</feature>
<dbReference type="GO" id="GO:0016020">
    <property type="term" value="C:membrane"/>
    <property type="evidence" value="ECO:0007669"/>
    <property type="project" value="UniProtKB-SubCell"/>
</dbReference>